<reference evidence="3" key="1">
    <citation type="submission" date="2016-10" db="EMBL/GenBank/DDBJ databases">
        <authorList>
            <person name="Varghese N."/>
            <person name="Submissions S."/>
        </authorList>
    </citation>
    <scope>NUCLEOTIDE SEQUENCE [LARGE SCALE GENOMIC DNA]</scope>
    <source>
        <strain evidence="3">CGMCC 1.10369</strain>
    </source>
</reference>
<proteinExistence type="inferred from homology"/>
<dbReference type="STRING" id="745820.SAMN04488053_10852"/>
<dbReference type="AlphaFoldDB" id="A0A1H0HCQ9"/>
<dbReference type="SMART" id="SM00882">
    <property type="entry name" value="CoA_trans"/>
    <property type="match status" value="1"/>
</dbReference>
<protein>
    <submittedName>
        <fullName evidence="2">Glutaconate CoA-transferase subunit A</fullName>
    </submittedName>
</protein>
<evidence type="ECO:0000313" key="2">
    <source>
        <dbReference type="EMBL" id="SDO16932.1"/>
    </source>
</evidence>
<dbReference type="InterPro" id="IPR004165">
    <property type="entry name" value="CoA_trans_fam_I"/>
</dbReference>
<dbReference type="InterPro" id="IPR037171">
    <property type="entry name" value="NagB/RpiA_transferase-like"/>
</dbReference>
<dbReference type="Proteomes" id="UP000198778">
    <property type="component" value="Unassembled WGS sequence"/>
</dbReference>
<dbReference type="Gene3D" id="3.40.1080.10">
    <property type="entry name" value="Glutaconate Coenzyme A-transferase"/>
    <property type="match status" value="1"/>
</dbReference>
<dbReference type="OrthoDB" id="9777193at2"/>
<gene>
    <name evidence="2" type="ORF">SAMN04488053_10852</name>
</gene>
<dbReference type="SUPFAM" id="SSF100950">
    <property type="entry name" value="NagB/RpiA/CoA transferase-like"/>
    <property type="match status" value="1"/>
</dbReference>
<dbReference type="PANTHER" id="PTHR43293">
    <property type="entry name" value="ACETATE COA-TRANSFERASE YDIF"/>
    <property type="match status" value="1"/>
</dbReference>
<comment type="similarity">
    <text evidence="1">Belongs to the 3-oxoacid CoA-transferase subunit B family.</text>
</comment>
<dbReference type="RefSeq" id="WP_090843280.1">
    <property type="nucleotide sequence ID" value="NZ_FNIL01000008.1"/>
</dbReference>
<evidence type="ECO:0000256" key="1">
    <source>
        <dbReference type="ARBA" id="ARBA00007047"/>
    </source>
</evidence>
<name>A0A1H0HCQ9_9BACI</name>
<dbReference type="PANTHER" id="PTHR43293:SF3">
    <property type="entry name" value="CHOLESTEROL RING-CLEAVING HYDROLASE IPDB SUBUNIT"/>
    <property type="match status" value="1"/>
</dbReference>
<dbReference type="Pfam" id="PF01144">
    <property type="entry name" value="CoA_trans"/>
    <property type="match status" value="1"/>
</dbReference>
<evidence type="ECO:0000313" key="3">
    <source>
        <dbReference type="Proteomes" id="UP000198778"/>
    </source>
</evidence>
<dbReference type="GO" id="GO:0008410">
    <property type="term" value="F:CoA-transferase activity"/>
    <property type="evidence" value="ECO:0007669"/>
    <property type="project" value="InterPro"/>
</dbReference>
<keyword evidence="3" id="KW-1185">Reference proteome</keyword>
<dbReference type="EMBL" id="FNIL01000008">
    <property type="protein sequence ID" value="SDO16932.1"/>
    <property type="molecule type" value="Genomic_DNA"/>
</dbReference>
<sequence>MSKRMELEEAIKQFIRPGSRLCFSGNALHRAPMAAVREIARQEISKLKIVKTAGALDIDLLCAMGLVDTVDAGFVSYESVYGLCMHYRKGVEEKRITGNEHACYTVLCALRGAIMNVPFMPVHGLLYSDLLVENDYFKVVDDPFGGQEPVTLVKTLKPDVAIIHVHQADEQGNAIINGAKYDDEIIWRAADHVIITAEKIIPSLKGTYGKKTIDIPGFMTDAVIEVPGGAKPCSYEGLYEVDHRMLKKFLSGREKKDHQIWLDNYDQTDRKGLRQQAGGFRR</sequence>
<accession>A0A1H0HCQ9</accession>
<dbReference type="Gene3D" id="3.30.30.40">
    <property type="match status" value="1"/>
</dbReference>
<keyword evidence="2" id="KW-0808">Transferase</keyword>
<organism evidence="2 3">
    <name type="scientific">Alkalicoccus daliensis</name>
    <dbReference type="NCBI Taxonomy" id="745820"/>
    <lineage>
        <taxon>Bacteria</taxon>
        <taxon>Bacillati</taxon>
        <taxon>Bacillota</taxon>
        <taxon>Bacilli</taxon>
        <taxon>Bacillales</taxon>
        <taxon>Bacillaceae</taxon>
        <taxon>Alkalicoccus</taxon>
    </lineage>
</organism>